<evidence type="ECO:0000313" key="4">
    <source>
        <dbReference type="EMBL" id="SDI37019.1"/>
    </source>
</evidence>
<dbReference type="CDD" id="cd04301">
    <property type="entry name" value="NAT_SF"/>
    <property type="match status" value="1"/>
</dbReference>
<dbReference type="InterPro" id="IPR006464">
    <property type="entry name" value="AcTrfase_RimI/Ard1"/>
</dbReference>
<keyword evidence="4" id="KW-0689">Ribosomal protein</keyword>
<feature type="domain" description="N-acetyltransferase" evidence="3">
    <location>
        <begin position="5"/>
        <end position="150"/>
    </location>
</feature>
<proteinExistence type="predicted"/>
<dbReference type="GO" id="GO:0031415">
    <property type="term" value="C:NatA complex"/>
    <property type="evidence" value="ECO:0007669"/>
    <property type="project" value="InterPro"/>
</dbReference>
<dbReference type="Pfam" id="PF00583">
    <property type="entry name" value="Acetyltransf_1"/>
    <property type="match status" value="1"/>
</dbReference>
<evidence type="ECO:0000313" key="5">
    <source>
        <dbReference type="Proteomes" id="UP000199017"/>
    </source>
</evidence>
<keyword evidence="2" id="KW-0012">Acyltransferase</keyword>
<sequence>MGNFPTIRFMEEKDLEGVLRVEHNAFQIPWTRYAFVNELTNNQFAHYLVAEWEEEIIGYCGVWIIIDEAHITNIAVHSSYRGRKIGETLLINALEMAFTYGAKTMSLEVRVSNMAAQSLYKKLGFQAGGIRKSYYTDNYEDALVMWVNIDEYKQSEERK</sequence>
<evidence type="ECO:0000259" key="3">
    <source>
        <dbReference type="PROSITE" id="PS51186"/>
    </source>
</evidence>
<dbReference type="NCBIfam" id="TIGR01575">
    <property type="entry name" value="rimI"/>
    <property type="match status" value="1"/>
</dbReference>
<accession>A0A1G8K0W2</accession>
<keyword evidence="5" id="KW-1185">Reference proteome</keyword>
<dbReference type="GO" id="GO:0004596">
    <property type="term" value="F:protein-N-terminal amino-acid acetyltransferase activity"/>
    <property type="evidence" value="ECO:0007669"/>
    <property type="project" value="InterPro"/>
</dbReference>
<reference evidence="4 5" key="1">
    <citation type="submission" date="2016-10" db="EMBL/GenBank/DDBJ databases">
        <authorList>
            <person name="de Groot N.N."/>
        </authorList>
    </citation>
    <scope>NUCLEOTIDE SEQUENCE [LARGE SCALE GENOMIC DNA]</scope>
    <source>
        <strain evidence="5">P4B,CCM 7963,CECT 7998,DSM 25260,IBRC-M 10614,KCTC 13821</strain>
    </source>
</reference>
<dbReference type="PROSITE" id="PS51186">
    <property type="entry name" value="GNAT"/>
    <property type="match status" value="1"/>
</dbReference>
<dbReference type="InterPro" id="IPR045047">
    <property type="entry name" value="Ard1-like"/>
</dbReference>
<dbReference type="Proteomes" id="UP000199017">
    <property type="component" value="Unassembled WGS sequence"/>
</dbReference>
<dbReference type="InterPro" id="IPR016181">
    <property type="entry name" value="Acyl_CoA_acyltransferase"/>
</dbReference>
<gene>
    <name evidence="4" type="ORF">SAMN05216352_10715</name>
</gene>
<protein>
    <submittedName>
        <fullName evidence="4">[SSU ribosomal protein S18P]-alanine acetyltransferase</fullName>
    </submittedName>
</protein>
<dbReference type="GO" id="GO:0005840">
    <property type="term" value="C:ribosome"/>
    <property type="evidence" value="ECO:0007669"/>
    <property type="project" value="UniProtKB-KW"/>
</dbReference>
<evidence type="ECO:0000256" key="1">
    <source>
        <dbReference type="ARBA" id="ARBA00022679"/>
    </source>
</evidence>
<dbReference type="EMBL" id="FNDU01000007">
    <property type="protein sequence ID" value="SDI37019.1"/>
    <property type="molecule type" value="Genomic_DNA"/>
</dbReference>
<organism evidence="4 5">
    <name type="scientific">Alteribacillus bidgolensis</name>
    <dbReference type="NCBI Taxonomy" id="930129"/>
    <lineage>
        <taxon>Bacteria</taxon>
        <taxon>Bacillati</taxon>
        <taxon>Bacillota</taxon>
        <taxon>Bacilli</taxon>
        <taxon>Bacillales</taxon>
        <taxon>Bacillaceae</taxon>
        <taxon>Alteribacillus</taxon>
    </lineage>
</organism>
<dbReference type="PANTHER" id="PTHR23091:SF4">
    <property type="entry name" value="N-TERMINAL AMINO-ACID N(ALPHA)-ACETYLTRANSFERASE NATA"/>
    <property type="match status" value="1"/>
</dbReference>
<evidence type="ECO:0000256" key="2">
    <source>
        <dbReference type="ARBA" id="ARBA00023315"/>
    </source>
</evidence>
<dbReference type="PANTHER" id="PTHR23091">
    <property type="entry name" value="N-TERMINAL ACETYLTRANSFERASE"/>
    <property type="match status" value="1"/>
</dbReference>
<dbReference type="STRING" id="930129.SAMN05216352_10715"/>
<dbReference type="SUPFAM" id="SSF55729">
    <property type="entry name" value="Acyl-CoA N-acyltransferases (Nat)"/>
    <property type="match status" value="1"/>
</dbReference>
<dbReference type="InterPro" id="IPR000182">
    <property type="entry name" value="GNAT_dom"/>
</dbReference>
<name>A0A1G8K0W2_9BACI</name>
<dbReference type="Gene3D" id="3.40.630.30">
    <property type="match status" value="1"/>
</dbReference>
<keyword evidence="4" id="KW-0687">Ribonucleoprotein</keyword>
<dbReference type="OrthoDB" id="9794566at2"/>
<dbReference type="AlphaFoldDB" id="A0A1G8K0W2"/>
<dbReference type="RefSeq" id="WP_091585382.1">
    <property type="nucleotide sequence ID" value="NZ_FNDU01000007.1"/>
</dbReference>
<keyword evidence="1 4" id="KW-0808">Transferase</keyword>